<reference evidence="10 11" key="1">
    <citation type="submission" date="2022-06" db="EMBL/GenBank/DDBJ databases">
        <title>A taxonomic note on the genus Prevotella: Description of four novel genera and emended description of the genera Hallella and Xylanibacter.</title>
        <authorList>
            <person name="Hitch T.C.A."/>
        </authorList>
    </citation>
    <scope>NUCLEOTIDE SEQUENCE [LARGE SCALE GENOMIC DNA]</scope>
    <source>
        <strain evidence="10 11">DSM 100619</strain>
    </source>
</reference>
<dbReference type="SMART" id="SM00862">
    <property type="entry name" value="Trans_reg_C"/>
    <property type="match status" value="1"/>
</dbReference>
<evidence type="ECO:0000313" key="11">
    <source>
        <dbReference type="Proteomes" id="UP001204015"/>
    </source>
</evidence>
<dbReference type="SMART" id="SM00448">
    <property type="entry name" value="REC"/>
    <property type="match status" value="1"/>
</dbReference>
<feature type="DNA-binding region" description="OmpR/PhoB-type" evidence="7">
    <location>
        <begin position="145"/>
        <end position="243"/>
    </location>
</feature>
<evidence type="ECO:0000256" key="2">
    <source>
        <dbReference type="ARBA" id="ARBA00023012"/>
    </source>
</evidence>
<dbReference type="Gene3D" id="3.40.50.2300">
    <property type="match status" value="1"/>
</dbReference>
<dbReference type="InterPro" id="IPR001789">
    <property type="entry name" value="Sig_transdc_resp-reg_receiver"/>
</dbReference>
<evidence type="ECO:0000256" key="1">
    <source>
        <dbReference type="ARBA" id="ARBA00022553"/>
    </source>
</evidence>
<accession>A0ABT1BTK9</accession>
<keyword evidence="4 7" id="KW-0238">DNA-binding</keyword>
<feature type="domain" description="OmpR/PhoB-type" evidence="9">
    <location>
        <begin position="145"/>
        <end position="243"/>
    </location>
</feature>
<dbReference type="EMBL" id="JAMXLY010000002">
    <property type="protein sequence ID" value="MCO6024404.1"/>
    <property type="molecule type" value="Genomic_DNA"/>
</dbReference>
<protein>
    <submittedName>
        <fullName evidence="10">Response regulator transcription factor</fullName>
    </submittedName>
</protein>
<gene>
    <name evidence="10" type="ORF">NG821_00850</name>
</gene>
<evidence type="ECO:0000256" key="4">
    <source>
        <dbReference type="ARBA" id="ARBA00023125"/>
    </source>
</evidence>
<dbReference type="SUPFAM" id="SSF52172">
    <property type="entry name" value="CheY-like"/>
    <property type="match status" value="1"/>
</dbReference>
<dbReference type="PROSITE" id="PS51755">
    <property type="entry name" value="OMPR_PHOB"/>
    <property type="match status" value="1"/>
</dbReference>
<keyword evidence="2" id="KW-0902">Two-component regulatory system</keyword>
<dbReference type="Pfam" id="PF00072">
    <property type="entry name" value="Response_reg"/>
    <property type="match status" value="1"/>
</dbReference>
<evidence type="ECO:0000259" key="8">
    <source>
        <dbReference type="PROSITE" id="PS50110"/>
    </source>
</evidence>
<dbReference type="PANTHER" id="PTHR48111">
    <property type="entry name" value="REGULATOR OF RPOS"/>
    <property type="match status" value="1"/>
</dbReference>
<dbReference type="InterPro" id="IPR011006">
    <property type="entry name" value="CheY-like_superfamily"/>
</dbReference>
<evidence type="ECO:0000313" key="10">
    <source>
        <dbReference type="EMBL" id="MCO6024404.1"/>
    </source>
</evidence>
<evidence type="ECO:0000256" key="7">
    <source>
        <dbReference type="PROSITE-ProRule" id="PRU01091"/>
    </source>
</evidence>
<keyword evidence="1 6" id="KW-0597">Phosphoprotein</keyword>
<dbReference type="PANTHER" id="PTHR48111:SF22">
    <property type="entry name" value="REGULATOR OF RPOS"/>
    <property type="match status" value="1"/>
</dbReference>
<dbReference type="Gene3D" id="6.10.250.690">
    <property type="match status" value="1"/>
</dbReference>
<dbReference type="RefSeq" id="WP_252759768.1">
    <property type="nucleotide sequence ID" value="NZ_JAMXLY010000002.1"/>
</dbReference>
<evidence type="ECO:0000256" key="3">
    <source>
        <dbReference type="ARBA" id="ARBA00023015"/>
    </source>
</evidence>
<keyword evidence="3" id="KW-0805">Transcription regulation</keyword>
<proteinExistence type="predicted"/>
<feature type="domain" description="Response regulatory" evidence="8">
    <location>
        <begin position="11"/>
        <end position="136"/>
    </location>
</feature>
<sequence>MEQKDNHQQYRICMAEDEANISDFVSRGLSEFGYQVDVFNNGEKAWEALKTGNPHDTTQRNSPYDLLLLDIRMPRLSGIEVCQLFRDKYGYQTPVIMLTALSTTDDIIMGLHAGADDYLSKPFKFMELLARIEALLRRSSFNEGHQLFHYANLTIDPSSHKAQRGDVSVDLSTKEYRLLEYFIRHHGEVLSRRQLLKNVWDRDFDTNTNIVEVYVKYIRSKIDDPFDHKLIHTIVGIGYMMKE</sequence>
<dbReference type="Gene3D" id="1.10.10.10">
    <property type="entry name" value="Winged helix-like DNA-binding domain superfamily/Winged helix DNA-binding domain"/>
    <property type="match status" value="1"/>
</dbReference>
<dbReference type="InterPro" id="IPR001867">
    <property type="entry name" value="OmpR/PhoB-type_DNA-bd"/>
</dbReference>
<organism evidence="10 11">
    <name type="scientific">Segatella cerevisiae</name>
    <dbReference type="NCBI Taxonomy" id="2053716"/>
    <lineage>
        <taxon>Bacteria</taxon>
        <taxon>Pseudomonadati</taxon>
        <taxon>Bacteroidota</taxon>
        <taxon>Bacteroidia</taxon>
        <taxon>Bacteroidales</taxon>
        <taxon>Prevotellaceae</taxon>
        <taxon>Segatella</taxon>
    </lineage>
</organism>
<keyword evidence="5" id="KW-0804">Transcription</keyword>
<keyword evidence="11" id="KW-1185">Reference proteome</keyword>
<dbReference type="Proteomes" id="UP001204015">
    <property type="component" value="Unassembled WGS sequence"/>
</dbReference>
<feature type="modified residue" description="4-aspartylphosphate" evidence="6">
    <location>
        <position position="70"/>
    </location>
</feature>
<dbReference type="InterPro" id="IPR039420">
    <property type="entry name" value="WalR-like"/>
</dbReference>
<name>A0ABT1BTK9_9BACT</name>
<dbReference type="CDD" id="cd00383">
    <property type="entry name" value="trans_reg_C"/>
    <property type="match status" value="1"/>
</dbReference>
<dbReference type="InterPro" id="IPR036388">
    <property type="entry name" value="WH-like_DNA-bd_sf"/>
</dbReference>
<dbReference type="PROSITE" id="PS50110">
    <property type="entry name" value="RESPONSE_REGULATORY"/>
    <property type="match status" value="1"/>
</dbReference>
<dbReference type="Pfam" id="PF00486">
    <property type="entry name" value="Trans_reg_C"/>
    <property type="match status" value="1"/>
</dbReference>
<comment type="caution">
    <text evidence="10">The sequence shown here is derived from an EMBL/GenBank/DDBJ whole genome shotgun (WGS) entry which is preliminary data.</text>
</comment>
<evidence type="ECO:0000259" key="9">
    <source>
        <dbReference type="PROSITE" id="PS51755"/>
    </source>
</evidence>
<evidence type="ECO:0000256" key="5">
    <source>
        <dbReference type="ARBA" id="ARBA00023163"/>
    </source>
</evidence>
<evidence type="ECO:0000256" key="6">
    <source>
        <dbReference type="PROSITE-ProRule" id="PRU00169"/>
    </source>
</evidence>